<gene>
    <name evidence="2" type="ORF">GCM10011512_25190</name>
</gene>
<evidence type="ECO:0000256" key="1">
    <source>
        <dbReference type="SAM" id="MobiDB-lite"/>
    </source>
</evidence>
<reference evidence="3" key="1">
    <citation type="journal article" date="2019" name="Int. J. Syst. Evol. Microbiol.">
        <title>The Global Catalogue of Microorganisms (GCM) 10K type strain sequencing project: providing services to taxonomists for standard genome sequencing and annotation.</title>
        <authorList>
            <consortium name="The Broad Institute Genomics Platform"/>
            <consortium name="The Broad Institute Genome Sequencing Center for Infectious Disease"/>
            <person name="Wu L."/>
            <person name="Ma J."/>
        </authorList>
    </citation>
    <scope>NUCLEOTIDE SEQUENCE [LARGE SCALE GENOMIC DNA]</scope>
    <source>
        <strain evidence="3">CGMCC 1.15480</strain>
    </source>
</reference>
<evidence type="ECO:0000313" key="3">
    <source>
        <dbReference type="Proteomes" id="UP000597761"/>
    </source>
</evidence>
<dbReference type="Proteomes" id="UP000597761">
    <property type="component" value="Unassembled WGS sequence"/>
</dbReference>
<accession>A0ABQ1PHW0</accession>
<organism evidence="2 3">
    <name type="scientific">Tersicoccus solisilvae</name>
    <dbReference type="NCBI Taxonomy" id="1882339"/>
    <lineage>
        <taxon>Bacteria</taxon>
        <taxon>Bacillati</taxon>
        <taxon>Actinomycetota</taxon>
        <taxon>Actinomycetes</taxon>
        <taxon>Micrococcales</taxon>
        <taxon>Micrococcaceae</taxon>
        <taxon>Tersicoccus</taxon>
    </lineage>
</organism>
<feature type="region of interest" description="Disordered" evidence="1">
    <location>
        <begin position="146"/>
        <end position="167"/>
    </location>
</feature>
<dbReference type="EMBL" id="BMJI01000019">
    <property type="protein sequence ID" value="GGC97135.1"/>
    <property type="molecule type" value="Genomic_DNA"/>
</dbReference>
<proteinExistence type="predicted"/>
<protein>
    <submittedName>
        <fullName evidence="2">Uncharacterized protein</fullName>
    </submittedName>
</protein>
<evidence type="ECO:0000313" key="2">
    <source>
        <dbReference type="EMBL" id="GGC97135.1"/>
    </source>
</evidence>
<keyword evidence="3" id="KW-1185">Reference proteome</keyword>
<name>A0ABQ1PHW0_9MICC</name>
<comment type="caution">
    <text evidence="2">The sequence shown here is derived from an EMBL/GenBank/DDBJ whole genome shotgun (WGS) entry which is preliminary data.</text>
</comment>
<sequence>MSESRDGRLLTGTYGTWRGERHALLGAVPDGGRLLLLRWGDVAMPPPWKSAQLPGQSSPRYRNKLSVESSEVSDVFTVQVDGSWNNCALVIDDEPDDLSWMVGFVNGRDAWAHHAQDQPGIDGDPYDSVGGTLPKADVESVVSHVQRFEDGKPVGNPEERWEYGPLA</sequence>